<feature type="transmembrane region" description="Helical" evidence="1">
    <location>
        <begin position="7"/>
        <end position="29"/>
    </location>
</feature>
<accession>A0A4R7ZR31</accession>
<organism evidence="2 3">
    <name type="scientific">Breznakia blatticola</name>
    <dbReference type="NCBI Taxonomy" id="1754012"/>
    <lineage>
        <taxon>Bacteria</taxon>
        <taxon>Bacillati</taxon>
        <taxon>Bacillota</taxon>
        <taxon>Erysipelotrichia</taxon>
        <taxon>Erysipelotrichales</taxon>
        <taxon>Erysipelotrichaceae</taxon>
        <taxon>Breznakia</taxon>
    </lineage>
</organism>
<evidence type="ECO:0000313" key="2">
    <source>
        <dbReference type="EMBL" id="TDW20065.1"/>
    </source>
</evidence>
<sequence length="116" mass="12973">MNQTFIQFLRIFLVGFLVSMGLNVGLLLFTDISNAYAHICVFGLLWLVVVFGVKVYCNLSKVDYLHVIAFAGAVCIFFVRGDIQVVTDLPVGNLVALLCVLIVALCYKRNYEIFTN</sequence>
<keyword evidence="3" id="KW-1185">Reference proteome</keyword>
<keyword evidence="1" id="KW-1133">Transmembrane helix</keyword>
<keyword evidence="1" id="KW-0472">Membrane</keyword>
<name>A0A4R7ZR31_9FIRM</name>
<protein>
    <submittedName>
        <fullName evidence="2">Uncharacterized protein</fullName>
    </submittedName>
</protein>
<proteinExistence type="predicted"/>
<feature type="transmembrane region" description="Helical" evidence="1">
    <location>
        <begin position="35"/>
        <end position="57"/>
    </location>
</feature>
<dbReference type="OrthoDB" id="9846117at2"/>
<dbReference type="RefSeq" id="WP_134169370.1">
    <property type="nucleotide sequence ID" value="NZ_SODD01000015.1"/>
</dbReference>
<reference evidence="2 3" key="1">
    <citation type="submission" date="2019-03" db="EMBL/GenBank/DDBJ databases">
        <title>Genomic Encyclopedia of Type Strains, Phase IV (KMG-IV): sequencing the most valuable type-strain genomes for metagenomic binning, comparative biology and taxonomic classification.</title>
        <authorList>
            <person name="Goeker M."/>
        </authorList>
    </citation>
    <scope>NUCLEOTIDE SEQUENCE [LARGE SCALE GENOMIC DNA]</scope>
    <source>
        <strain evidence="2 3">DSM 28867</strain>
    </source>
</reference>
<dbReference type="EMBL" id="SODD01000015">
    <property type="protein sequence ID" value="TDW20065.1"/>
    <property type="molecule type" value="Genomic_DNA"/>
</dbReference>
<gene>
    <name evidence="2" type="ORF">EDD63_11523</name>
</gene>
<feature type="transmembrane region" description="Helical" evidence="1">
    <location>
        <begin position="89"/>
        <end position="107"/>
    </location>
</feature>
<evidence type="ECO:0000256" key="1">
    <source>
        <dbReference type="SAM" id="Phobius"/>
    </source>
</evidence>
<dbReference type="AlphaFoldDB" id="A0A4R7ZR31"/>
<dbReference type="Proteomes" id="UP000294743">
    <property type="component" value="Unassembled WGS sequence"/>
</dbReference>
<comment type="caution">
    <text evidence="2">The sequence shown here is derived from an EMBL/GenBank/DDBJ whole genome shotgun (WGS) entry which is preliminary data.</text>
</comment>
<evidence type="ECO:0000313" key="3">
    <source>
        <dbReference type="Proteomes" id="UP000294743"/>
    </source>
</evidence>
<feature type="transmembrane region" description="Helical" evidence="1">
    <location>
        <begin position="64"/>
        <end position="83"/>
    </location>
</feature>
<keyword evidence="1" id="KW-0812">Transmembrane</keyword>